<evidence type="ECO:0000256" key="1">
    <source>
        <dbReference type="SAM" id="MobiDB-lite"/>
    </source>
</evidence>
<comment type="caution">
    <text evidence="2">The sequence shown here is derived from an EMBL/GenBank/DDBJ whole genome shotgun (WGS) entry which is preliminary data.</text>
</comment>
<evidence type="ECO:0000313" key="3">
    <source>
        <dbReference type="Proteomes" id="UP000266841"/>
    </source>
</evidence>
<dbReference type="Proteomes" id="UP000266841">
    <property type="component" value="Unassembled WGS sequence"/>
</dbReference>
<gene>
    <name evidence="2" type="ORF">THAOC_29827</name>
</gene>
<evidence type="ECO:0000313" key="2">
    <source>
        <dbReference type="EMBL" id="EJK51039.1"/>
    </source>
</evidence>
<sequence>MGAAIISTVTGQGKSAETYARWALEIHACAVCGDDKTSTTRGSRRSRPVYRADTDDSTIPMARHRASTPSIPPSRMQGSRWAKVDEVVPSVKSR</sequence>
<reference evidence="2 3" key="1">
    <citation type="journal article" date="2012" name="Genome Biol.">
        <title>Genome and low-iron response of an oceanic diatom adapted to chronic iron limitation.</title>
        <authorList>
            <person name="Lommer M."/>
            <person name="Specht M."/>
            <person name="Roy A.S."/>
            <person name="Kraemer L."/>
            <person name="Andreson R."/>
            <person name="Gutowska M.A."/>
            <person name="Wolf J."/>
            <person name="Bergner S.V."/>
            <person name="Schilhabel M.B."/>
            <person name="Klostermeier U.C."/>
            <person name="Beiko R.G."/>
            <person name="Rosenstiel P."/>
            <person name="Hippler M."/>
            <person name="Laroche J."/>
        </authorList>
    </citation>
    <scope>NUCLEOTIDE SEQUENCE [LARGE SCALE GENOMIC DNA]</scope>
    <source>
        <strain evidence="2 3">CCMP1005</strain>
    </source>
</reference>
<keyword evidence="3" id="KW-1185">Reference proteome</keyword>
<protein>
    <submittedName>
        <fullName evidence="2">Uncharacterized protein</fullName>
    </submittedName>
</protein>
<name>K0RFI7_THAOC</name>
<proteinExistence type="predicted"/>
<dbReference type="AlphaFoldDB" id="K0RFI7"/>
<dbReference type="EMBL" id="AGNL01042333">
    <property type="protein sequence ID" value="EJK51039.1"/>
    <property type="molecule type" value="Genomic_DNA"/>
</dbReference>
<feature type="region of interest" description="Disordered" evidence="1">
    <location>
        <begin position="34"/>
        <end position="94"/>
    </location>
</feature>
<accession>K0RFI7</accession>
<organism evidence="2 3">
    <name type="scientific">Thalassiosira oceanica</name>
    <name type="common">Marine diatom</name>
    <dbReference type="NCBI Taxonomy" id="159749"/>
    <lineage>
        <taxon>Eukaryota</taxon>
        <taxon>Sar</taxon>
        <taxon>Stramenopiles</taxon>
        <taxon>Ochrophyta</taxon>
        <taxon>Bacillariophyta</taxon>
        <taxon>Coscinodiscophyceae</taxon>
        <taxon>Thalassiosirophycidae</taxon>
        <taxon>Thalassiosirales</taxon>
        <taxon>Thalassiosiraceae</taxon>
        <taxon>Thalassiosira</taxon>
    </lineage>
</organism>